<sequence>NMIFCLQLDQPIFGVPRSHLVSRNVYHDHYVETYQGLIEDVWGKIFEDQRHVEAAENVVHMERLLAEGISDISNSFF</sequence>
<evidence type="ECO:0000313" key="2">
    <source>
        <dbReference type="Proteomes" id="UP000708208"/>
    </source>
</evidence>
<proteinExistence type="predicted"/>
<feature type="non-terminal residue" evidence="1">
    <location>
        <position position="77"/>
    </location>
</feature>
<name>A0A8J2L9J3_9HEXA</name>
<comment type="caution">
    <text evidence="1">The sequence shown here is derived from an EMBL/GenBank/DDBJ whole genome shotgun (WGS) entry which is preliminary data.</text>
</comment>
<dbReference type="Proteomes" id="UP000708208">
    <property type="component" value="Unassembled WGS sequence"/>
</dbReference>
<organism evidence="1 2">
    <name type="scientific">Allacma fusca</name>
    <dbReference type="NCBI Taxonomy" id="39272"/>
    <lineage>
        <taxon>Eukaryota</taxon>
        <taxon>Metazoa</taxon>
        <taxon>Ecdysozoa</taxon>
        <taxon>Arthropoda</taxon>
        <taxon>Hexapoda</taxon>
        <taxon>Collembola</taxon>
        <taxon>Symphypleona</taxon>
        <taxon>Sminthuridae</taxon>
        <taxon>Allacma</taxon>
    </lineage>
</organism>
<evidence type="ECO:0000313" key="1">
    <source>
        <dbReference type="EMBL" id="CAG7818449.1"/>
    </source>
</evidence>
<accession>A0A8J2L9J3</accession>
<protein>
    <submittedName>
        <fullName evidence="1">Uncharacterized protein</fullName>
    </submittedName>
</protein>
<keyword evidence="2" id="KW-1185">Reference proteome</keyword>
<dbReference type="AlphaFoldDB" id="A0A8J2L9J3"/>
<gene>
    <name evidence="1" type="ORF">AFUS01_LOCUS28955</name>
</gene>
<reference evidence="1" key="1">
    <citation type="submission" date="2021-06" db="EMBL/GenBank/DDBJ databases">
        <authorList>
            <person name="Hodson N. C."/>
            <person name="Mongue J. A."/>
            <person name="Jaron S. K."/>
        </authorList>
    </citation>
    <scope>NUCLEOTIDE SEQUENCE</scope>
</reference>
<dbReference type="EMBL" id="CAJVCH010421341">
    <property type="protein sequence ID" value="CAG7818449.1"/>
    <property type="molecule type" value="Genomic_DNA"/>
</dbReference>